<organism evidence="2 3">
    <name type="scientific">Microbacterium paraoxydans</name>
    <dbReference type="NCBI Taxonomy" id="199592"/>
    <lineage>
        <taxon>Bacteria</taxon>
        <taxon>Bacillati</taxon>
        <taxon>Actinomycetota</taxon>
        <taxon>Actinomycetes</taxon>
        <taxon>Micrococcales</taxon>
        <taxon>Microbacteriaceae</taxon>
        <taxon>Microbacterium</taxon>
    </lineage>
</organism>
<reference evidence="2 3" key="1">
    <citation type="submission" date="2016-10" db="EMBL/GenBank/DDBJ databases">
        <authorList>
            <person name="de Groot N.N."/>
        </authorList>
    </citation>
    <scope>NUCLEOTIDE SEQUENCE [LARGE SCALE GENOMIC DNA]</scope>
    <source>
        <strain evidence="2 3">DSM 15019</strain>
    </source>
</reference>
<dbReference type="Proteomes" id="UP000182126">
    <property type="component" value="Chromosome I"/>
</dbReference>
<keyword evidence="1" id="KW-0472">Membrane</keyword>
<feature type="transmembrane region" description="Helical" evidence="1">
    <location>
        <begin position="12"/>
        <end position="38"/>
    </location>
</feature>
<keyword evidence="1" id="KW-0812">Transmembrane</keyword>
<gene>
    <name evidence="2" type="ORF">SAMN04489809_1527</name>
</gene>
<feature type="transmembrane region" description="Helical" evidence="1">
    <location>
        <begin position="44"/>
        <end position="72"/>
    </location>
</feature>
<dbReference type="EMBL" id="LT629770">
    <property type="protein sequence ID" value="SDS29176.1"/>
    <property type="molecule type" value="Genomic_DNA"/>
</dbReference>
<evidence type="ECO:0000313" key="2">
    <source>
        <dbReference type="EMBL" id="SDS29176.1"/>
    </source>
</evidence>
<dbReference type="GeneID" id="36300486"/>
<proteinExistence type="predicted"/>
<keyword evidence="1" id="KW-1133">Transmembrane helix</keyword>
<accession>A0A1H1R0R2</accession>
<dbReference type="AlphaFoldDB" id="A0A1H1R0R2"/>
<evidence type="ECO:0000313" key="3">
    <source>
        <dbReference type="Proteomes" id="UP000182126"/>
    </source>
</evidence>
<feature type="transmembrane region" description="Helical" evidence="1">
    <location>
        <begin position="84"/>
        <end position="103"/>
    </location>
</feature>
<evidence type="ECO:0000256" key="1">
    <source>
        <dbReference type="SAM" id="Phobius"/>
    </source>
</evidence>
<sequence length="104" mass="10430">MTQIPPLPRRRAFGCGVASAAVAVVGILPTAIVFVLAGTADPNYGWLVFLTLPLAVLFGGIALLLGVIGLVFARADGGGHAWPVVGAVLGVLALLPAAAFLWGG</sequence>
<protein>
    <submittedName>
        <fullName evidence="2">Uncharacterized protein</fullName>
    </submittedName>
</protein>
<name>A0A1H1R0R2_9MICO</name>
<dbReference type="RefSeq" id="WP_157547030.1">
    <property type="nucleotide sequence ID" value="NZ_LT629770.1"/>
</dbReference>